<dbReference type="AlphaFoldDB" id="A0A0P7AX03"/>
<accession>A0A0P7AX03</accession>
<evidence type="ECO:0000313" key="2">
    <source>
        <dbReference type="EMBL" id="KPM37958.1"/>
    </source>
</evidence>
<comment type="caution">
    <text evidence="2">The sequence shown here is derived from an EMBL/GenBank/DDBJ whole genome shotgun (WGS) entry which is preliminary data.</text>
</comment>
<organism evidence="2 3">
    <name type="scientific">Neonectria ditissima</name>
    <dbReference type="NCBI Taxonomy" id="78410"/>
    <lineage>
        <taxon>Eukaryota</taxon>
        <taxon>Fungi</taxon>
        <taxon>Dikarya</taxon>
        <taxon>Ascomycota</taxon>
        <taxon>Pezizomycotina</taxon>
        <taxon>Sordariomycetes</taxon>
        <taxon>Hypocreomycetidae</taxon>
        <taxon>Hypocreales</taxon>
        <taxon>Nectriaceae</taxon>
        <taxon>Neonectria</taxon>
    </lineage>
</organism>
<feature type="region of interest" description="Disordered" evidence="1">
    <location>
        <begin position="82"/>
        <end position="118"/>
    </location>
</feature>
<protein>
    <submittedName>
        <fullName evidence="2">Uncharacterized protein</fullName>
    </submittedName>
</protein>
<proteinExistence type="predicted"/>
<keyword evidence="3" id="KW-1185">Reference proteome</keyword>
<evidence type="ECO:0000256" key="1">
    <source>
        <dbReference type="SAM" id="MobiDB-lite"/>
    </source>
</evidence>
<dbReference type="EMBL" id="LKCW01000148">
    <property type="protein sequence ID" value="KPM37958.1"/>
    <property type="molecule type" value="Genomic_DNA"/>
</dbReference>
<feature type="region of interest" description="Disordered" evidence="1">
    <location>
        <begin position="1"/>
        <end position="45"/>
    </location>
</feature>
<dbReference type="Proteomes" id="UP000050424">
    <property type="component" value="Unassembled WGS sequence"/>
</dbReference>
<name>A0A0P7AX03_9HYPO</name>
<feature type="compositionally biased region" description="Polar residues" evidence="1">
    <location>
        <begin position="1"/>
        <end position="27"/>
    </location>
</feature>
<gene>
    <name evidence="2" type="ORF">AK830_g8596</name>
</gene>
<reference evidence="2 3" key="1">
    <citation type="submission" date="2015-09" db="EMBL/GenBank/DDBJ databases">
        <title>Draft genome of a European isolate of the apple canker pathogen Neonectria ditissima.</title>
        <authorList>
            <person name="Gomez-Cortecero A."/>
            <person name="Harrison R.J."/>
            <person name="Armitage A.D."/>
        </authorList>
    </citation>
    <scope>NUCLEOTIDE SEQUENCE [LARGE SCALE GENOMIC DNA]</scope>
    <source>
        <strain evidence="2 3">R09/05</strain>
    </source>
</reference>
<evidence type="ECO:0000313" key="3">
    <source>
        <dbReference type="Proteomes" id="UP000050424"/>
    </source>
</evidence>
<feature type="compositionally biased region" description="Polar residues" evidence="1">
    <location>
        <begin position="100"/>
        <end position="109"/>
    </location>
</feature>
<sequence length="166" mass="18565">MDTHQSYTVNGTCPTSGVVCENSTTPDTPRATMGDTTARDRAQENSQEVLFWKNHSPPSQSHENDDDNISVVSCDSRLSYVTPFTSQDSHSPTRDALSPKAQSCSMMSTDEQDGKRKTKAEVVAVKNIRPASKEEKVAFQAWWAEQRNKEYRLKHDLPEGTNSKLE</sequence>